<evidence type="ECO:0000313" key="1">
    <source>
        <dbReference type="EMBL" id="ABP77653.1"/>
    </source>
</evidence>
<dbReference type="HOGENOM" id="CLU_067089_0_1_6"/>
<evidence type="ECO:0008006" key="2">
    <source>
        <dbReference type="Google" id="ProtNLM"/>
    </source>
</evidence>
<sequence>MKYITEERLSIYSKHLKVKKEAELAAYHWNTALAGALFPAIQCLEVTLRNAIVQAVQSNPPPAAKGLYSTGPDWIFSFTEYMGKRKIPAYKRFTKAGRAGEARDANGYVLMPNGERKIVERLWEEKKVIDAKKKLKTAGKDATPDRVISSMDFGFWTNFLSKEYEDHQSKMLLWPNLLGIVFPNAPQGTSRQDIESEFNRVRELRNRLTHHEAIWKFFYDNPATGKPDYNRPVYGSNASCSLLLKHFEDLLKLIGWMSNEIHDDFIKHQGDVRFRALCTIDGLNSFVDPDKVTNVLTINKGGWGLKRAVEHLNNGKILRITRLGSSVVTIGKDFNRSFDNGK</sequence>
<organism evidence="1">
    <name type="scientific">Shewanella putrefaciens (strain CN-32 / ATCC BAA-453)</name>
    <dbReference type="NCBI Taxonomy" id="319224"/>
    <lineage>
        <taxon>Bacteria</taxon>
        <taxon>Pseudomonadati</taxon>
        <taxon>Pseudomonadota</taxon>
        <taxon>Gammaproteobacteria</taxon>
        <taxon>Alteromonadales</taxon>
        <taxon>Shewanellaceae</taxon>
        <taxon>Shewanella</taxon>
    </lineage>
</organism>
<accession>A4YCH0</accession>
<reference evidence="1" key="1">
    <citation type="submission" date="2007-04" db="EMBL/GenBank/DDBJ databases">
        <title>Complete sequence of Shewanella putrefaciens CN-32.</title>
        <authorList>
            <consortium name="US DOE Joint Genome Institute"/>
            <person name="Copeland A."/>
            <person name="Lucas S."/>
            <person name="Lapidus A."/>
            <person name="Barry K."/>
            <person name="Detter J.C."/>
            <person name="Glavina del Rio T."/>
            <person name="Hammon N."/>
            <person name="Israni S."/>
            <person name="Dalin E."/>
            <person name="Tice H."/>
            <person name="Pitluck S."/>
            <person name="Chain P."/>
            <person name="Malfatti S."/>
            <person name="Shin M."/>
            <person name="Vergez L."/>
            <person name="Schmutz J."/>
            <person name="Larimer F."/>
            <person name="Land M."/>
            <person name="Hauser L."/>
            <person name="Kyrpides N."/>
            <person name="Mikhailova N."/>
            <person name="Romine M.F."/>
            <person name="Fredrickson J."/>
            <person name="Tiedje J."/>
            <person name="Richardson P."/>
        </authorList>
    </citation>
    <scope>NUCLEOTIDE SEQUENCE [LARGE SCALE GENOMIC DNA]</scope>
    <source>
        <strain evidence="1">CN-32</strain>
    </source>
</reference>
<dbReference type="STRING" id="319224.Sputcn32_3948"/>
<name>A4YCH0_SHEPC</name>
<protein>
    <recommendedName>
        <fullName evidence="2">Abi-like protein</fullName>
    </recommendedName>
</protein>
<gene>
    <name evidence="1" type="ordered locus">Sputcn32_3948</name>
</gene>
<dbReference type="EMBL" id="CP000681">
    <property type="protein sequence ID" value="ABP77653.1"/>
    <property type="molecule type" value="Genomic_DNA"/>
</dbReference>
<dbReference type="Pfam" id="PF07751">
    <property type="entry name" value="Abi_2"/>
    <property type="match status" value="1"/>
</dbReference>
<dbReference type="AlphaFoldDB" id="A4YCH0"/>
<dbReference type="KEGG" id="spc:Sputcn32_3948"/>
<proteinExistence type="predicted"/>
<dbReference type="eggNOG" id="ENOG502Z9JD">
    <property type="taxonomic scope" value="Bacteria"/>
</dbReference>
<dbReference type="InterPro" id="IPR011664">
    <property type="entry name" value="Abi_system_AbiD/AbiF-like"/>
</dbReference>